<proteinExistence type="predicted"/>
<organism evidence="3 4">
    <name type="scientific">Trichomonas vaginalis (strain ATCC PRA-98 / G3)</name>
    <dbReference type="NCBI Taxonomy" id="412133"/>
    <lineage>
        <taxon>Eukaryota</taxon>
        <taxon>Metamonada</taxon>
        <taxon>Parabasalia</taxon>
        <taxon>Trichomonadida</taxon>
        <taxon>Trichomonadidae</taxon>
        <taxon>Trichomonas</taxon>
    </lineage>
</organism>
<dbReference type="VEuPathDB" id="TrichDB:TVAG_124480"/>
<reference evidence="3" key="1">
    <citation type="submission" date="2006-10" db="EMBL/GenBank/DDBJ databases">
        <authorList>
            <person name="Amadeo P."/>
            <person name="Zhao Q."/>
            <person name="Wortman J."/>
            <person name="Fraser-Liggett C."/>
            <person name="Carlton J."/>
        </authorList>
    </citation>
    <scope>NUCLEOTIDE SEQUENCE</scope>
    <source>
        <strain evidence="3">G3</strain>
    </source>
</reference>
<dbReference type="Proteomes" id="UP000001542">
    <property type="component" value="Unassembled WGS sequence"/>
</dbReference>
<dbReference type="InParanoid" id="A2FYM6"/>
<evidence type="ECO:0000256" key="1">
    <source>
        <dbReference type="SAM" id="Phobius"/>
    </source>
</evidence>
<dbReference type="PANTHER" id="PTHR16861:SF4">
    <property type="entry name" value="SH3 DOMAIN PROTEIN (AFU_ORTHOLOGUE AFUA_1G13610)"/>
    <property type="match status" value="1"/>
</dbReference>
<dbReference type="PANTHER" id="PTHR16861">
    <property type="entry name" value="GLYCOPROTEIN 38"/>
    <property type="match status" value="1"/>
</dbReference>
<evidence type="ECO:0000256" key="2">
    <source>
        <dbReference type="SAM" id="SignalP"/>
    </source>
</evidence>
<keyword evidence="1" id="KW-1133">Transmembrane helix</keyword>
<dbReference type="EMBL" id="DS114148">
    <property type="protein sequence ID" value="EAX89977.1"/>
    <property type="molecule type" value="Genomic_DNA"/>
</dbReference>
<evidence type="ECO:0000313" key="3">
    <source>
        <dbReference type="EMBL" id="EAX89977.1"/>
    </source>
</evidence>
<feature type="chain" id="PRO_5012926251" evidence="2">
    <location>
        <begin position="16"/>
        <end position="382"/>
    </location>
</feature>
<reference evidence="3" key="2">
    <citation type="journal article" date="2007" name="Science">
        <title>Draft genome sequence of the sexually transmitted pathogen Trichomonas vaginalis.</title>
        <authorList>
            <person name="Carlton J.M."/>
            <person name="Hirt R.P."/>
            <person name="Silva J.C."/>
            <person name="Delcher A.L."/>
            <person name="Schatz M."/>
            <person name="Zhao Q."/>
            <person name="Wortman J.R."/>
            <person name="Bidwell S.L."/>
            <person name="Alsmark U.C.M."/>
            <person name="Besteiro S."/>
            <person name="Sicheritz-Ponten T."/>
            <person name="Noel C.J."/>
            <person name="Dacks J.B."/>
            <person name="Foster P.G."/>
            <person name="Simillion C."/>
            <person name="Van de Peer Y."/>
            <person name="Miranda-Saavedra D."/>
            <person name="Barton G.J."/>
            <person name="Westrop G.D."/>
            <person name="Mueller S."/>
            <person name="Dessi D."/>
            <person name="Fiori P.L."/>
            <person name="Ren Q."/>
            <person name="Paulsen I."/>
            <person name="Zhang H."/>
            <person name="Bastida-Corcuera F.D."/>
            <person name="Simoes-Barbosa A."/>
            <person name="Brown M.T."/>
            <person name="Hayes R.D."/>
            <person name="Mukherjee M."/>
            <person name="Okumura C.Y."/>
            <person name="Schneider R."/>
            <person name="Smith A.J."/>
            <person name="Vanacova S."/>
            <person name="Villalvazo M."/>
            <person name="Haas B.J."/>
            <person name="Pertea M."/>
            <person name="Feldblyum T.V."/>
            <person name="Utterback T.R."/>
            <person name="Shu C.L."/>
            <person name="Osoegawa K."/>
            <person name="de Jong P.J."/>
            <person name="Hrdy I."/>
            <person name="Horvathova L."/>
            <person name="Zubacova Z."/>
            <person name="Dolezal P."/>
            <person name="Malik S.B."/>
            <person name="Logsdon J.M. Jr."/>
            <person name="Henze K."/>
            <person name="Gupta A."/>
            <person name="Wang C.C."/>
            <person name="Dunne R.L."/>
            <person name="Upcroft J.A."/>
            <person name="Upcroft P."/>
            <person name="White O."/>
            <person name="Salzberg S.L."/>
            <person name="Tang P."/>
            <person name="Chiu C.-H."/>
            <person name="Lee Y.-S."/>
            <person name="Embley T.M."/>
            <person name="Coombs G.H."/>
            <person name="Mottram J.C."/>
            <person name="Tachezy J."/>
            <person name="Fraser-Liggett C.M."/>
            <person name="Johnson P.J."/>
        </authorList>
    </citation>
    <scope>NUCLEOTIDE SEQUENCE [LARGE SCALE GENOMIC DNA]</scope>
    <source>
        <strain evidence="3">G3</strain>
    </source>
</reference>
<dbReference type="VEuPathDB" id="TrichDB:TVAGG3_0010660"/>
<evidence type="ECO:0000313" key="4">
    <source>
        <dbReference type="Proteomes" id="UP000001542"/>
    </source>
</evidence>
<dbReference type="KEGG" id="tva:4747655"/>
<dbReference type="AlphaFoldDB" id="A2FYM6"/>
<keyword evidence="1" id="KW-0812">Transmembrane</keyword>
<dbReference type="RefSeq" id="XP_001302907.1">
    <property type="nucleotide sequence ID" value="XM_001302906.1"/>
</dbReference>
<keyword evidence="1" id="KW-0472">Membrane</keyword>
<accession>A2FYM6</accession>
<feature type="transmembrane region" description="Helical" evidence="1">
    <location>
        <begin position="343"/>
        <end position="366"/>
    </location>
</feature>
<keyword evidence="2" id="KW-0732">Signal</keyword>
<sequence length="382" mass="41911">MFALLLAASLSSLLDEYVNEFTSQLNLPLFTKRSEEIKKQFQEQMKDCNGKWFSTALSLNDFYDAKNEFKEIKKGEYFCIYGPALIAANASFKVESKYLKFNAEGEIKVEDVSIKNPLILTNKISDDEIEMKNPGEIISKVMCDDGDNGCDIQFTYLLQPLKFKSSFKSDDVNYESDVDFKVVVSTESSYSKKFDASYVFGLNLDIKGNLKASLNAKFHSLVLFAAGKSKKKITAKSSNDGITSVILSENGKDASGRVIGFMPIPNLTKLIKFDPQIITDFLTTFKAKLGFNYEGSVDLKMEEDKTASADEKNYYPEGMTFEASGGVKTKDDVDKGSGLGTGAIVGIVIGVLVVVAIIVVIVVVVIMKSKGKGGDSGDGDKK</sequence>
<protein>
    <submittedName>
        <fullName evidence="3">Uncharacterized protein</fullName>
    </submittedName>
</protein>
<name>A2FYM6_TRIV3</name>
<keyword evidence="4" id="KW-1185">Reference proteome</keyword>
<gene>
    <name evidence="3" type="ORF">TVAG_124480</name>
</gene>
<feature type="signal peptide" evidence="2">
    <location>
        <begin position="1"/>
        <end position="15"/>
    </location>
</feature>